<dbReference type="Pfam" id="PF01022">
    <property type="entry name" value="HTH_5"/>
    <property type="match status" value="1"/>
</dbReference>
<comment type="caution">
    <text evidence="5">The sequence shown here is derived from an EMBL/GenBank/DDBJ whole genome shotgun (WGS) entry which is preliminary data.</text>
</comment>
<dbReference type="AlphaFoldDB" id="A0A0J8GD83"/>
<dbReference type="CDD" id="cd00090">
    <property type="entry name" value="HTH_ARSR"/>
    <property type="match status" value="1"/>
</dbReference>
<dbReference type="SMART" id="SM00418">
    <property type="entry name" value="HTH_ARSR"/>
    <property type="match status" value="1"/>
</dbReference>
<evidence type="ECO:0000313" key="6">
    <source>
        <dbReference type="Proteomes" id="UP000052258"/>
    </source>
</evidence>
<dbReference type="PATRIC" id="fig|1430899.3.peg.1849"/>
<dbReference type="InterPro" id="IPR036390">
    <property type="entry name" value="WH_DNA-bd_sf"/>
</dbReference>
<feature type="domain" description="HTH arsR-type" evidence="4">
    <location>
        <begin position="1"/>
        <end position="92"/>
    </location>
</feature>
<dbReference type="PROSITE" id="PS00846">
    <property type="entry name" value="HTH_ARSR_1"/>
    <property type="match status" value="1"/>
</dbReference>
<dbReference type="GO" id="GO:0003700">
    <property type="term" value="F:DNA-binding transcription factor activity"/>
    <property type="evidence" value="ECO:0007669"/>
    <property type="project" value="InterPro"/>
</dbReference>
<dbReference type="GO" id="GO:0003677">
    <property type="term" value="F:DNA binding"/>
    <property type="evidence" value="ECO:0007669"/>
    <property type="project" value="UniProtKB-KW"/>
</dbReference>
<dbReference type="RefSeq" id="WP_007474224.1">
    <property type="nucleotide sequence ID" value="NZ_KQ130617.1"/>
</dbReference>
<dbReference type="PROSITE" id="PS50987">
    <property type="entry name" value="HTH_ARSR_2"/>
    <property type="match status" value="1"/>
</dbReference>
<evidence type="ECO:0000256" key="1">
    <source>
        <dbReference type="ARBA" id="ARBA00023015"/>
    </source>
</evidence>
<keyword evidence="3" id="KW-0804">Transcription</keyword>
<protein>
    <submittedName>
        <fullName evidence="5">ArsR family transcriptional regulator</fullName>
    </submittedName>
</protein>
<reference evidence="5 6" key="1">
    <citation type="journal article" date="2015" name="Genome Biol. Evol.">
        <title>Comparative Genomics of Listeria Sensu Lato: Genus-Wide Differences in Evolutionary Dynamics and the Progressive Gain of Complex, Potentially Pathogenicity-Related Traits through Lateral Gene Transfer.</title>
        <authorList>
            <person name="Chiara M."/>
            <person name="Caruso M."/>
            <person name="D'Erchia A.M."/>
            <person name="Manzari C."/>
            <person name="Fraccalvieri R."/>
            <person name="Goffredo E."/>
            <person name="Latorre L."/>
            <person name="Miccolupo A."/>
            <person name="Padalino I."/>
            <person name="Santagada G."/>
            <person name="Chiocco D."/>
            <person name="Pesole G."/>
            <person name="Horner D.S."/>
            <person name="Parisi A."/>
        </authorList>
    </citation>
    <scope>NUCLEOTIDE SEQUENCE [LARGE SCALE GENOMIC DNA]</scope>
    <source>
        <strain evidence="5 6">1991</strain>
    </source>
</reference>
<dbReference type="PRINTS" id="PR00778">
    <property type="entry name" value="HTHARSR"/>
</dbReference>
<dbReference type="SUPFAM" id="SSF46785">
    <property type="entry name" value="Winged helix' DNA-binding domain"/>
    <property type="match status" value="1"/>
</dbReference>
<dbReference type="EMBL" id="AZHO01000022">
    <property type="protein sequence ID" value="KMT58949.1"/>
    <property type="molecule type" value="Genomic_DNA"/>
</dbReference>
<keyword evidence="1" id="KW-0805">Transcription regulation</keyword>
<dbReference type="InterPro" id="IPR018334">
    <property type="entry name" value="ArsR_HTH"/>
</dbReference>
<gene>
    <name evidence="5" type="ORF">X560_1810</name>
</gene>
<dbReference type="OrthoDB" id="9798835at2"/>
<evidence type="ECO:0000256" key="3">
    <source>
        <dbReference type="ARBA" id="ARBA00023163"/>
    </source>
</evidence>
<accession>A0A0J8GD83</accession>
<dbReference type="InterPro" id="IPR011991">
    <property type="entry name" value="ArsR-like_HTH"/>
</dbReference>
<keyword evidence="2" id="KW-0238">DNA-binding</keyword>
<organism evidence="5 6">
    <name type="scientific">Listeria fleischmannii 1991</name>
    <dbReference type="NCBI Taxonomy" id="1430899"/>
    <lineage>
        <taxon>Bacteria</taxon>
        <taxon>Bacillati</taxon>
        <taxon>Bacillota</taxon>
        <taxon>Bacilli</taxon>
        <taxon>Bacillales</taxon>
        <taxon>Listeriaceae</taxon>
        <taxon>Listeria</taxon>
    </lineage>
</organism>
<dbReference type="Gene3D" id="1.10.10.10">
    <property type="entry name" value="Winged helix-like DNA-binding domain superfamily/Winged helix DNA-binding domain"/>
    <property type="match status" value="1"/>
</dbReference>
<dbReference type="InterPro" id="IPR036388">
    <property type="entry name" value="WH-like_DNA-bd_sf"/>
</dbReference>
<sequence length="106" mass="12179">MSYKDLAAVLKILSDSSRLEILDLLSCEEKCACDLLKHFQFSQPTLSYHMKFLVNFGIVKARKEGNKQMYSLDHEKFTEIIQKLNLIESSNQLCICQDMKTGVCEP</sequence>
<dbReference type="NCBIfam" id="NF033788">
    <property type="entry name" value="HTH_metalloreg"/>
    <property type="match status" value="1"/>
</dbReference>
<evidence type="ECO:0000313" key="5">
    <source>
        <dbReference type="EMBL" id="KMT58949.1"/>
    </source>
</evidence>
<dbReference type="InterPro" id="IPR001845">
    <property type="entry name" value="HTH_ArsR_DNA-bd_dom"/>
</dbReference>
<evidence type="ECO:0000259" key="4">
    <source>
        <dbReference type="PROSITE" id="PS50987"/>
    </source>
</evidence>
<keyword evidence="6" id="KW-1185">Reference proteome</keyword>
<dbReference type="PANTHER" id="PTHR33154">
    <property type="entry name" value="TRANSCRIPTIONAL REGULATOR, ARSR FAMILY"/>
    <property type="match status" value="1"/>
</dbReference>
<proteinExistence type="predicted"/>
<dbReference type="Proteomes" id="UP000052258">
    <property type="component" value="Unassembled WGS sequence"/>
</dbReference>
<name>A0A0J8GD83_9LIST</name>
<evidence type="ECO:0000256" key="2">
    <source>
        <dbReference type="ARBA" id="ARBA00023125"/>
    </source>
</evidence>
<dbReference type="PANTHER" id="PTHR33154:SF18">
    <property type="entry name" value="ARSENICAL RESISTANCE OPERON REPRESSOR"/>
    <property type="match status" value="1"/>
</dbReference>
<dbReference type="InterPro" id="IPR051081">
    <property type="entry name" value="HTH_MetalResp_TranReg"/>
</dbReference>